<keyword evidence="6" id="KW-0949">S-adenosyl-L-methionine</keyword>
<reference evidence="10 11" key="1">
    <citation type="journal article" date="2020" name="bioRxiv">
        <title>Metabolic contributions of an alphaproteobacterial endosymbiont in the apicomplexan Cardiosporidium cionae.</title>
        <authorList>
            <person name="Hunter E.S."/>
            <person name="Paight C.J."/>
            <person name="Lane C.E."/>
        </authorList>
    </citation>
    <scope>NUCLEOTIDE SEQUENCE [LARGE SCALE GENOMIC DNA]</scope>
    <source>
        <strain evidence="10">ESH_2018</strain>
    </source>
</reference>
<dbReference type="InterPro" id="IPR003616">
    <property type="entry name" value="Post-SET_dom"/>
</dbReference>
<dbReference type="InterPro" id="IPR046341">
    <property type="entry name" value="SET_dom_sf"/>
</dbReference>
<dbReference type="PANTHER" id="PTHR22884">
    <property type="entry name" value="SET DOMAIN PROTEINS"/>
    <property type="match status" value="1"/>
</dbReference>
<dbReference type="PROSITE" id="PS50868">
    <property type="entry name" value="POST_SET"/>
    <property type="match status" value="1"/>
</dbReference>
<keyword evidence="7" id="KW-0539">Nucleus</keyword>
<dbReference type="SMART" id="SM00317">
    <property type="entry name" value="SET"/>
    <property type="match status" value="1"/>
</dbReference>
<keyword evidence="11" id="KW-1185">Reference proteome</keyword>
<evidence type="ECO:0000256" key="3">
    <source>
        <dbReference type="ARBA" id="ARBA00022454"/>
    </source>
</evidence>
<evidence type="ECO:0000256" key="6">
    <source>
        <dbReference type="ARBA" id="ARBA00022691"/>
    </source>
</evidence>
<feature type="domain" description="SET" evidence="8">
    <location>
        <begin position="79"/>
        <end position="167"/>
    </location>
</feature>
<dbReference type="InterPro" id="IPR001214">
    <property type="entry name" value="SET_dom"/>
</dbReference>
<organism evidence="10 11">
    <name type="scientific">Cardiosporidium cionae</name>
    <dbReference type="NCBI Taxonomy" id="476202"/>
    <lineage>
        <taxon>Eukaryota</taxon>
        <taxon>Sar</taxon>
        <taxon>Alveolata</taxon>
        <taxon>Apicomplexa</taxon>
        <taxon>Aconoidasida</taxon>
        <taxon>Nephromycida</taxon>
        <taxon>Cardiosporidium</taxon>
    </lineage>
</organism>
<dbReference type="PROSITE" id="PS50280">
    <property type="entry name" value="SET"/>
    <property type="match status" value="1"/>
</dbReference>
<keyword evidence="4 10" id="KW-0489">Methyltransferase</keyword>
<evidence type="ECO:0000259" key="8">
    <source>
        <dbReference type="PROSITE" id="PS50280"/>
    </source>
</evidence>
<dbReference type="Proteomes" id="UP000823046">
    <property type="component" value="Unassembled WGS sequence"/>
</dbReference>
<evidence type="ECO:0000256" key="7">
    <source>
        <dbReference type="ARBA" id="ARBA00023242"/>
    </source>
</evidence>
<evidence type="ECO:0000313" key="10">
    <source>
        <dbReference type="EMBL" id="KAF8821325.1"/>
    </source>
</evidence>
<dbReference type="InterPro" id="IPR050777">
    <property type="entry name" value="SET2_Histone-Lys_MeTrsfase"/>
</dbReference>
<dbReference type="EMBL" id="JADAQX010000194">
    <property type="protein sequence ID" value="KAF8821325.1"/>
    <property type="molecule type" value="Genomic_DNA"/>
</dbReference>
<protein>
    <submittedName>
        <fullName evidence="10">Histone lysine methyltransferase, SET</fullName>
    </submittedName>
</protein>
<keyword evidence="3" id="KW-0158">Chromosome</keyword>
<name>A0ABQ7JBK1_9APIC</name>
<dbReference type="Pfam" id="PF00856">
    <property type="entry name" value="SET"/>
    <property type="match status" value="1"/>
</dbReference>
<comment type="subcellular location">
    <subcellularLocation>
        <location evidence="2">Chromosome</location>
    </subcellularLocation>
    <subcellularLocation>
        <location evidence="1">Nucleus</location>
    </subcellularLocation>
</comment>
<feature type="domain" description="Post-SET" evidence="9">
    <location>
        <begin position="174"/>
        <end position="189"/>
    </location>
</feature>
<proteinExistence type="predicted"/>
<gene>
    <name evidence="10" type="ORF">IE077_002158</name>
</gene>
<evidence type="ECO:0000259" key="9">
    <source>
        <dbReference type="PROSITE" id="PS50868"/>
    </source>
</evidence>
<keyword evidence="5" id="KW-0808">Transferase</keyword>
<dbReference type="GO" id="GO:0032259">
    <property type="term" value="P:methylation"/>
    <property type="evidence" value="ECO:0007669"/>
    <property type="project" value="UniProtKB-KW"/>
</dbReference>
<sequence length="189" mass="21507">MCGNNPLSYSRDTLPLGFIGYVIRQDCLLVEDLFFQLLRNYFGNKLQRARHAGYQNGHVENAKRLNMDLAKPEFYFQHKDVRLRPSTVHGYGVFAAESIHKGDWIIEYVGLVVSEAVADKRFINHSCDPNCRPIDFGDFEDDATGWHVVISALRDIECGEELFYNYRLSEGALGKEKCFCGSPNCVGLM</sequence>
<dbReference type="GO" id="GO:0008168">
    <property type="term" value="F:methyltransferase activity"/>
    <property type="evidence" value="ECO:0007669"/>
    <property type="project" value="UniProtKB-KW"/>
</dbReference>
<evidence type="ECO:0000313" key="11">
    <source>
        <dbReference type="Proteomes" id="UP000823046"/>
    </source>
</evidence>
<comment type="caution">
    <text evidence="10">The sequence shown here is derived from an EMBL/GenBank/DDBJ whole genome shotgun (WGS) entry which is preliminary data.</text>
</comment>
<evidence type="ECO:0000256" key="5">
    <source>
        <dbReference type="ARBA" id="ARBA00022679"/>
    </source>
</evidence>
<evidence type="ECO:0000256" key="2">
    <source>
        <dbReference type="ARBA" id="ARBA00004286"/>
    </source>
</evidence>
<evidence type="ECO:0000256" key="1">
    <source>
        <dbReference type="ARBA" id="ARBA00004123"/>
    </source>
</evidence>
<accession>A0ABQ7JBK1</accession>
<dbReference type="SUPFAM" id="SSF82199">
    <property type="entry name" value="SET domain"/>
    <property type="match status" value="1"/>
</dbReference>
<dbReference type="Gene3D" id="2.170.270.10">
    <property type="entry name" value="SET domain"/>
    <property type="match status" value="2"/>
</dbReference>
<evidence type="ECO:0000256" key="4">
    <source>
        <dbReference type="ARBA" id="ARBA00022603"/>
    </source>
</evidence>